<proteinExistence type="predicted"/>
<protein>
    <recommendedName>
        <fullName evidence="3">Replication initiation protein</fullName>
    </recommendedName>
</protein>
<accession>A0ABR7GMX6</accession>
<evidence type="ECO:0000313" key="1">
    <source>
        <dbReference type="EMBL" id="MBC5695664.1"/>
    </source>
</evidence>
<comment type="caution">
    <text evidence="1">The sequence shown here is derived from an EMBL/GenBank/DDBJ whole genome shotgun (WGS) entry which is preliminary data.</text>
</comment>
<dbReference type="RefSeq" id="WP_186969886.1">
    <property type="nucleotide sequence ID" value="NZ_JACOPK010000005.1"/>
</dbReference>
<keyword evidence="2" id="KW-1185">Reference proteome</keyword>
<name>A0ABR7GMX6_9FIRM</name>
<sequence length="300" mass="34573">MYAQKGVTINLRAAVNCGFIKLTINLNSVLYAEPQRVVLFCPDKNYLGIFDRNLREILRDAGLGGAEKFEFSRVDFSANAKVDDPLAYIALARKSGVPNGYQETYPRFDNKKRNKPIKYAYSFDLTHNREDYAVTLYSKADQLKDDRNAELRDIQDAQRLLRFEAKYGAPMLKTYIGMHDLHYSKEKLYDLLSASPSVLRRAMCSCFPEGTYYSLPAARKRLDRAAQSKQRERLLKWIEETSRMNSACKARRKLCEGLSFSQRAALMQFQRESGINPVTIGRDWKRQSLPSLQEVFELET</sequence>
<dbReference type="EMBL" id="JACOPK010000005">
    <property type="protein sequence ID" value="MBC5695664.1"/>
    <property type="molecule type" value="Genomic_DNA"/>
</dbReference>
<gene>
    <name evidence="1" type="ORF">H8S02_06865</name>
</gene>
<reference evidence="1 2" key="1">
    <citation type="submission" date="2020-08" db="EMBL/GenBank/DDBJ databases">
        <title>Genome public.</title>
        <authorList>
            <person name="Liu C."/>
            <person name="Sun Q."/>
        </authorList>
    </citation>
    <scope>NUCLEOTIDE SEQUENCE [LARGE SCALE GENOMIC DNA]</scope>
    <source>
        <strain evidence="1 2">M2</strain>
    </source>
</reference>
<organism evidence="1 2">
    <name type="scientific">Agathobaculum hominis</name>
    <dbReference type="NCBI Taxonomy" id="2763014"/>
    <lineage>
        <taxon>Bacteria</taxon>
        <taxon>Bacillati</taxon>
        <taxon>Bacillota</taxon>
        <taxon>Clostridia</taxon>
        <taxon>Eubacteriales</taxon>
        <taxon>Butyricicoccaceae</taxon>
        <taxon>Agathobaculum</taxon>
    </lineage>
</organism>
<dbReference type="Proteomes" id="UP000641741">
    <property type="component" value="Unassembled WGS sequence"/>
</dbReference>
<evidence type="ECO:0008006" key="3">
    <source>
        <dbReference type="Google" id="ProtNLM"/>
    </source>
</evidence>
<evidence type="ECO:0000313" key="2">
    <source>
        <dbReference type="Proteomes" id="UP000641741"/>
    </source>
</evidence>